<accession>A0A5J4T524</accession>
<protein>
    <submittedName>
        <fullName evidence="1">Uncharacterized protein</fullName>
    </submittedName>
</protein>
<dbReference type="EMBL" id="SNRY01000002">
    <property type="protein sequence ID" value="KAA6352475.1"/>
    <property type="molecule type" value="Genomic_DNA"/>
</dbReference>
<name>A0A5J4T524_9ZZZZ</name>
<evidence type="ECO:0000313" key="2">
    <source>
        <dbReference type="EMBL" id="KAA6352486.1"/>
    </source>
</evidence>
<gene>
    <name evidence="1" type="ORF">EZS27_000177</name>
    <name evidence="2" type="ORF">EZS27_000188</name>
</gene>
<comment type="caution">
    <text evidence="1">The sequence shown here is derived from an EMBL/GenBank/DDBJ whole genome shotgun (WGS) entry which is preliminary data.</text>
</comment>
<reference evidence="1" key="1">
    <citation type="submission" date="2019-03" db="EMBL/GenBank/DDBJ databases">
        <title>Single cell metagenomics reveals metabolic interactions within the superorganism composed of flagellate Streblomastix strix and complex community of Bacteroidetes bacteria on its surface.</title>
        <authorList>
            <person name="Treitli S.C."/>
            <person name="Kolisko M."/>
            <person name="Husnik F."/>
            <person name="Keeling P."/>
            <person name="Hampl V."/>
        </authorList>
    </citation>
    <scope>NUCLEOTIDE SEQUENCE</scope>
    <source>
        <strain evidence="1">STM</strain>
    </source>
</reference>
<organism evidence="1">
    <name type="scientific">termite gut metagenome</name>
    <dbReference type="NCBI Taxonomy" id="433724"/>
    <lineage>
        <taxon>unclassified sequences</taxon>
        <taxon>metagenomes</taxon>
        <taxon>organismal metagenomes</taxon>
    </lineage>
</organism>
<proteinExistence type="predicted"/>
<dbReference type="AlphaFoldDB" id="A0A5J4T524"/>
<dbReference type="EMBL" id="SNRY01000002">
    <property type="protein sequence ID" value="KAA6352486.1"/>
    <property type="molecule type" value="Genomic_DNA"/>
</dbReference>
<sequence>MIKQVFRETASFSKSPSDTVPKTTIIPLYSYRRGFANYMIVLFKGSNKTLPIIPCRYIQKRHPV</sequence>
<evidence type="ECO:0000313" key="1">
    <source>
        <dbReference type="EMBL" id="KAA6352475.1"/>
    </source>
</evidence>